<evidence type="ECO:0008006" key="3">
    <source>
        <dbReference type="Google" id="ProtNLM"/>
    </source>
</evidence>
<proteinExistence type="predicted"/>
<sequence>MPPAQSKPLHESLPVPLEVHQRIINALPTKDLINYSLVSKTVHEAIRGIFRLETLLSPYFTSEQIIQFRAVQESTQFLISGSTAYAFFAREGYPESDLDLYVDQNGYHQLMNFLQSVGYGFEAIQVERKKQPSDLGEAIEQMEARVREDIVGPGLNELDGSPEDAYVLNEICDVFNFTRSGKRIQVIACSRNPLDVILSFHLTAVMNFITARHAISLYPKSTYVQGASIVNYQQISHREDVYQRYEDRGLKILSRPDRLANLEAGSAFDPCVDRQPGDRNCWVVSLVPHEISSINVDDIGPIRLHSWSFSCEYSPSVLLRTRHFEVLGNNYCPSYRALKAVGDHSGDVDDSATFLRGTHKRTFPKDHAYEISRVLRKGLTSALSQFPSQASFAPPDAWFLVYLRDVMVSIATDFPESFQITKCVFAPNRRKTIWVNVRVKISLTEGSAFDHTAYRLHDHHRAYCNVVVEDQNVDLVYRLDPMDYIDTREHLYCRPPPPPLLSALPFEF</sequence>
<dbReference type="EMBL" id="JBBXMP010000072">
    <property type="protein sequence ID" value="KAL0063874.1"/>
    <property type="molecule type" value="Genomic_DNA"/>
</dbReference>
<accession>A0ABR2ZRT1</accession>
<evidence type="ECO:0000313" key="1">
    <source>
        <dbReference type="EMBL" id="KAL0063874.1"/>
    </source>
</evidence>
<protein>
    <recommendedName>
        <fullName evidence="3">F-box domain-containing protein</fullName>
    </recommendedName>
</protein>
<name>A0ABR2ZRT1_9AGAR</name>
<organism evidence="1 2">
    <name type="scientific">Marasmius tenuissimus</name>
    <dbReference type="NCBI Taxonomy" id="585030"/>
    <lineage>
        <taxon>Eukaryota</taxon>
        <taxon>Fungi</taxon>
        <taxon>Dikarya</taxon>
        <taxon>Basidiomycota</taxon>
        <taxon>Agaricomycotina</taxon>
        <taxon>Agaricomycetes</taxon>
        <taxon>Agaricomycetidae</taxon>
        <taxon>Agaricales</taxon>
        <taxon>Marasmiineae</taxon>
        <taxon>Marasmiaceae</taxon>
        <taxon>Marasmius</taxon>
    </lineage>
</organism>
<reference evidence="1 2" key="1">
    <citation type="submission" date="2024-05" db="EMBL/GenBank/DDBJ databases">
        <title>A draft genome resource for the thread blight pathogen Marasmius tenuissimus strain MS-2.</title>
        <authorList>
            <person name="Yulfo-Soto G.E."/>
            <person name="Baruah I.K."/>
            <person name="Amoako-Attah I."/>
            <person name="Bukari Y."/>
            <person name="Meinhardt L.W."/>
            <person name="Bailey B.A."/>
            <person name="Cohen S.P."/>
        </authorList>
    </citation>
    <scope>NUCLEOTIDE SEQUENCE [LARGE SCALE GENOMIC DNA]</scope>
    <source>
        <strain evidence="1 2">MS-2</strain>
    </source>
</reference>
<keyword evidence="2" id="KW-1185">Reference proteome</keyword>
<comment type="caution">
    <text evidence="1">The sequence shown here is derived from an EMBL/GenBank/DDBJ whole genome shotgun (WGS) entry which is preliminary data.</text>
</comment>
<dbReference type="Proteomes" id="UP001437256">
    <property type="component" value="Unassembled WGS sequence"/>
</dbReference>
<evidence type="ECO:0000313" key="2">
    <source>
        <dbReference type="Proteomes" id="UP001437256"/>
    </source>
</evidence>
<gene>
    <name evidence="1" type="ORF">AAF712_009228</name>
</gene>